<dbReference type="GO" id="GO:0003677">
    <property type="term" value="F:DNA binding"/>
    <property type="evidence" value="ECO:0007669"/>
    <property type="project" value="InterPro"/>
</dbReference>
<protein>
    <submittedName>
        <fullName evidence="3">HTH-type transcriptional regulator / antitoxin HipB</fullName>
    </submittedName>
</protein>
<keyword evidence="4" id="KW-1185">Reference proteome</keyword>
<dbReference type="CDD" id="cd00093">
    <property type="entry name" value="HTH_XRE"/>
    <property type="match status" value="1"/>
</dbReference>
<dbReference type="RefSeq" id="WP_175486500.1">
    <property type="nucleotide sequence ID" value="NZ_FOIE01000005.1"/>
</dbReference>
<evidence type="ECO:0000259" key="2">
    <source>
        <dbReference type="PROSITE" id="PS50943"/>
    </source>
</evidence>
<evidence type="ECO:0000313" key="3">
    <source>
        <dbReference type="EMBL" id="SET53220.1"/>
    </source>
</evidence>
<dbReference type="Gene3D" id="1.10.260.40">
    <property type="entry name" value="lambda repressor-like DNA-binding domains"/>
    <property type="match status" value="1"/>
</dbReference>
<dbReference type="EMBL" id="FOIE01000005">
    <property type="protein sequence ID" value="SET53220.1"/>
    <property type="molecule type" value="Genomic_DNA"/>
</dbReference>
<dbReference type="InterPro" id="IPR001387">
    <property type="entry name" value="Cro/C1-type_HTH"/>
</dbReference>
<dbReference type="AlphaFoldDB" id="A0A1I0F5A7"/>
<dbReference type="SMART" id="SM00530">
    <property type="entry name" value="HTH_XRE"/>
    <property type="match status" value="1"/>
</dbReference>
<feature type="region of interest" description="Disordered" evidence="1">
    <location>
        <begin position="132"/>
        <end position="154"/>
    </location>
</feature>
<accession>A0A1I0F5A7</accession>
<dbReference type="Pfam" id="PF01381">
    <property type="entry name" value="HTH_3"/>
    <property type="match status" value="1"/>
</dbReference>
<feature type="domain" description="HTH cro/C1-type" evidence="2">
    <location>
        <begin position="10"/>
        <end position="64"/>
    </location>
</feature>
<dbReference type="Proteomes" id="UP000198507">
    <property type="component" value="Unassembled WGS sequence"/>
</dbReference>
<gene>
    <name evidence="3" type="ORF">SAMN04488546_2772</name>
</gene>
<evidence type="ECO:0000256" key="1">
    <source>
        <dbReference type="SAM" id="MobiDB-lite"/>
    </source>
</evidence>
<organism evidence="3 4">
    <name type="scientific">Geodermatophilus poikilotrophus</name>
    <dbReference type="NCBI Taxonomy" id="1333667"/>
    <lineage>
        <taxon>Bacteria</taxon>
        <taxon>Bacillati</taxon>
        <taxon>Actinomycetota</taxon>
        <taxon>Actinomycetes</taxon>
        <taxon>Geodermatophilales</taxon>
        <taxon>Geodermatophilaceae</taxon>
        <taxon>Geodermatophilus</taxon>
    </lineage>
</organism>
<evidence type="ECO:0000313" key="4">
    <source>
        <dbReference type="Proteomes" id="UP000198507"/>
    </source>
</evidence>
<dbReference type="SUPFAM" id="SSF47413">
    <property type="entry name" value="lambda repressor-like DNA-binding domains"/>
    <property type="match status" value="1"/>
</dbReference>
<dbReference type="InterPro" id="IPR010982">
    <property type="entry name" value="Lambda_DNA-bd_dom_sf"/>
</dbReference>
<proteinExistence type="predicted"/>
<name>A0A1I0F5A7_9ACTN</name>
<sequence>MTDADHSGILRRIRRTADLSQRELAVRIGISKSAVAAAESGRSGIDARALVRAAEVAGLRLALVDADGREVAGMDGDAVRDQAGRRYPAHLDTRYGDEEWWYTHQGHGHDREQPWYTLDRSRWIRDRVRARDGVPEDHQVPRPGDSPGQRAEARRAAHWRAVAAERQRRFLAGEFAHVDDGLTCACPPGCDEVDDGSGPPRHAVDCPCGCDLA</sequence>
<dbReference type="PROSITE" id="PS50943">
    <property type="entry name" value="HTH_CROC1"/>
    <property type="match status" value="1"/>
</dbReference>
<reference evidence="4" key="1">
    <citation type="submission" date="2016-10" db="EMBL/GenBank/DDBJ databases">
        <authorList>
            <person name="Varghese N."/>
            <person name="Submissions S."/>
        </authorList>
    </citation>
    <scope>NUCLEOTIDE SEQUENCE [LARGE SCALE GENOMIC DNA]</scope>
    <source>
        <strain evidence="4">DSM 44209</strain>
    </source>
</reference>